<dbReference type="SUPFAM" id="SSF53098">
    <property type="entry name" value="Ribonuclease H-like"/>
    <property type="match status" value="1"/>
</dbReference>
<dbReference type="GO" id="GO:0006313">
    <property type="term" value="P:DNA transposition"/>
    <property type="evidence" value="ECO:0007669"/>
    <property type="project" value="InterPro"/>
</dbReference>
<comment type="caution">
    <text evidence="2">The sequence shown here is derived from an EMBL/GenBank/DDBJ whole genome shotgun (WGS) entry which is preliminary data.</text>
</comment>
<organism evidence="2">
    <name type="scientific">marine sediment metagenome</name>
    <dbReference type="NCBI Taxonomy" id="412755"/>
    <lineage>
        <taxon>unclassified sequences</taxon>
        <taxon>metagenomes</taxon>
        <taxon>ecological metagenomes</taxon>
    </lineage>
</organism>
<accession>X1PV18</accession>
<sequence>SFIRMIEIYQIRWSIEVFFKEAKQLLGLGKCQSNDFDAQIADTTITMIQHILLTLKYRFEHYESKGALFDQVREGIVQSRLNERLWGLFIELLRLIDVLFDGIDEMEILERVLNDEKAYEMINRLLRNDFDMKNAA</sequence>
<name>X1PV18_9ZZZZ</name>
<gene>
    <name evidence="2" type="ORF">S12H4_09826</name>
</gene>
<proteinExistence type="predicted"/>
<dbReference type="GO" id="GO:0003677">
    <property type="term" value="F:DNA binding"/>
    <property type="evidence" value="ECO:0007669"/>
    <property type="project" value="InterPro"/>
</dbReference>
<dbReference type="InterPro" id="IPR012337">
    <property type="entry name" value="RNaseH-like_sf"/>
</dbReference>
<evidence type="ECO:0000313" key="2">
    <source>
        <dbReference type="EMBL" id="GAI59683.1"/>
    </source>
</evidence>
<feature type="domain" description="Transposase IS4-like" evidence="1">
    <location>
        <begin position="5"/>
        <end position="41"/>
    </location>
</feature>
<evidence type="ECO:0000259" key="1">
    <source>
        <dbReference type="Pfam" id="PF01609"/>
    </source>
</evidence>
<dbReference type="AlphaFoldDB" id="X1PV18"/>
<dbReference type="InterPro" id="IPR002559">
    <property type="entry name" value="Transposase_11"/>
</dbReference>
<dbReference type="Pfam" id="PF01609">
    <property type="entry name" value="DDE_Tnp_1"/>
    <property type="match status" value="1"/>
</dbReference>
<protein>
    <recommendedName>
        <fullName evidence="1">Transposase IS4-like domain-containing protein</fullName>
    </recommendedName>
</protein>
<reference evidence="2" key="1">
    <citation type="journal article" date="2014" name="Front. Microbiol.">
        <title>High frequency of phylogenetically diverse reductive dehalogenase-homologous genes in deep subseafloor sedimentary metagenomes.</title>
        <authorList>
            <person name="Kawai M."/>
            <person name="Futagami T."/>
            <person name="Toyoda A."/>
            <person name="Takaki Y."/>
            <person name="Nishi S."/>
            <person name="Hori S."/>
            <person name="Arai W."/>
            <person name="Tsubouchi T."/>
            <person name="Morono Y."/>
            <person name="Uchiyama I."/>
            <person name="Ito T."/>
            <person name="Fujiyama A."/>
            <person name="Inagaki F."/>
            <person name="Takami H."/>
        </authorList>
    </citation>
    <scope>NUCLEOTIDE SEQUENCE</scope>
    <source>
        <strain evidence="2">Expedition CK06-06</strain>
    </source>
</reference>
<dbReference type="GO" id="GO:0004803">
    <property type="term" value="F:transposase activity"/>
    <property type="evidence" value="ECO:0007669"/>
    <property type="project" value="InterPro"/>
</dbReference>
<dbReference type="EMBL" id="BARW01004065">
    <property type="protein sequence ID" value="GAI59683.1"/>
    <property type="molecule type" value="Genomic_DNA"/>
</dbReference>
<feature type="non-terminal residue" evidence="2">
    <location>
        <position position="1"/>
    </location>
</feature>